<evidence type="ECO:0000313" key="2">
    <source>
        <dbReference type="EMBL" id="GFH55181.1"/>
    </source>
</evidence>
<evidence type="ECO:0000313" key="3">
    <source>
        <dbReference type="Proteomes" id="UP001054902"/>
    </source>
</evidence>
<reference evidence="2 3" key="1">
    <citation type="journal article" date="2021" name="Sci. Rep.">
        <title>The genome of the diatom Chaetoceros tenuissimus carries an ancient integrated fragment of an extant virus.</title>
        <authorList>
            <person name="Hongo Y."/>
            <person name="Kimura K."/>
            <person name="Takaki Y."/>
            <person name="Yoshida Y."/>
            <person name="Baba S."/>
            <person name="Kobayashi G."/>
            <person name="Nagasaki K."/>
            <person name="Hano T."/>
            <person name="Tomaru Y."/>
        </authorList>
    </citation>
    <scope>NUCLEOTIDE SEQUENCE [LARGE SCALE GENOMIC DNA]</scope>
    <source>
        <strain evidence="2 3">NIES-3715</strain>
    </source>
</reference>
<proteinExistence type="predicted"/>
<dbReference type="EMBL" id="BLLK01000047">
    <property type="protein sequence ID" value="GFH55181.1"/>
    <property type="molecule type" value="Genomic_DNA"/>
</dbReference>
<comment type="caution">
    <text evidence="2">The sequence shown here is derived from an EMBL/GenBank/DDBJ whole genome shotgun (WGS) entry which is preliminary data.</text>
</comment>
<organism evidence="2 3">
    <name type="scientific">Chaetoceros tenuissimus</name>
    <dbReference type="NCBI Taxonomy" id="426638"/>
    <lineage>
        <taxon>Eukaryota</taxon>
        <taxon>Sar</taxon>
        <taxon>Stramenopiles</taxon>
        <taxon>Ochrophyta</taxon>
        <taxon>Bacillariophyta</taxon>
        <taxon>Coscinodiscophyceae</taxon>
        <taxon>Chaetocerotophycidae</taxon>
        <taxon>Chaetocerotales</taxon>
        <taxon>Chaetocerotaceae</taxon>
        <taxon>Chaetoceros</taxon>
    </lineage>
</organism>
<feature type="chain" id="PRO_5041917488" evidence="1">
    <location>
        <begin position="23"/>
        <end position="129"/>
    </location>
</feature>
<gene>
    <name evidence="2" type="ORF">CTEN210_11657</name>
</gene>
<keyword evidence="3" id="KW-1185">Reference proteome</keyword>
<evidence type="ECO:0000256" key="1">
    <source>
        <dbReference type="SAM" id="SignalP"/>
    </source>
</evidence>
<protein>
    <submittedName>
        <fullName evidence="2">Uncharacterized protein</fullName>
    </submittedName>
</protein>
<name>A0AAD3CZT0_9STRA</name>
<accession>A0AAD3CZT0</accession>
<feature type="signal peptide" evidence="1">
    <location>
        <begin position="1"/>
        <end position="22"/>
    </location>
</feature>
<keyword evidence="1" id="KW-0732">Signal</keyword>
<sequence length="129" mass="14030">MQMISMKLSLLAAAMLVQSSLSFAPIQIQHMSKASSLTSAFSESLSAFKGEGAMECYIIDPEEICDEEGCVVPDENPTVVCTSEPQEYAWYNGIDEKRMHKAEGDVDIGASQCVESASPRGVEEWECAP</sequence>
<dbReference type="AlphaFoldDB" id="A0AAD3CZT0"/>
<dbReference type="Proteomes" id="UP001054902">
    <property type="component" value="Unassembled WGS sequence"/>
</dbReference>